<feature type="domain" description="ABC transmembrane type-1" evidence="12">
    <location>
        <begin position="327"/>
        <end position="515"/>
    </location>
</feature>
<evidence type="ECO:0000256" key="1">
    <source>
        <dbReference type="ARBA" id="ARBA00003159"/>
    </source>
</evidence>
<evidence type="ECO:0000256" key="4">
    <source>
        <dbReference type="ARBA" id="ARBA00022448"/>
    </source>
</evidence>
<evidence type="ECO:0000256" key="11">
    <source>
        <dbReference type="SAM" id="SignalP"/>
    </source>
</evidence>
<dbReference type="SUPFAM" id="SSF53850">
    <property type="entry name" value="Periplasmic binding protein-like II"/>
    <property type="match status" value="1"/>
</dbReference>
<dbReference type="NCBIfam" id="TIGR01726">
    <property type="entry name" value="HEQRo_perm_3TM"/>
    <property type="match status" value="1"/>
</dbReference>
<dbReference type="InterPro" id="IPR035906">
    <property type="entry name" value="MetI-like_sf"/>
</dbReference>
<keyword evidence="14" id="KW-1185">Reference proteome</keyword>
<dbReference type="PROSITE" id="PS50928">
    <property type="entry name" value="ABC_TM1"/>
    <property type="match status" value="1"/>
</dbReference>
<proteinExistence type="inferred from homology"/>
<evidence type="ECO:0000256" key="5">
    <source>
        <dbReference type="ARBA" id="ARBA00022475"/>
    </source>
</evidence>
<evidence type="ECO:0000256" key="8">
    <source>
        <dbReference type="ARBA" id="ARBA00022989"/>
    </source>
</evidence>
<dbReference type="Gene3D" id="1.10.3720.10">
    <property type="entry name" value="MetI-like"/>
    <property type="match status" value="1"/>
</dbReference>
<keyword evidence="4 10" id="KW-0813">Transport</keyword>
<protein>
    <submittedName>
        <fullName evidence="13">ABC transporter permease subunit</fullName>
    </submittedName>
</protein>
<dbReference type="RefSeq" id="WP_173570999.1">
    <property type="nucleotide sequence ID" value="NZ_WOSY01000016.1"/>
</dbReference>
<dbReference type="Pfam" id="PF00497">
    <property type="entry name" value="SBP_bac_3"/>
    <property type="match status" value="1"/>
</dbReference>
<keyword evidence="8 10" id="KW-1133">Transmembrane helix</keyword>
<evidence type="ECO:0000256" key="7">
    <source>
        <dbReference type="ARBA" id="ARBA00022970"/>
    </source>
</evidence>
<dbReference type="InterPro" id="IPR043429">
    <property type="entry name" value="ArtM/GltK/GlnP/TcyL/YhdX-like"/>
</dbReference>
<dbReference type="InterPro" id="IPR010065">
    <property type="entry name" value="AA_ABC_transptr_permease_3TM"/>
</dbReference>
<name>A0ABX0K1Z5_9PROT</name>
<dbReference type="EMBL" id="WOSY01000016">
    <property type="protein sequence ID" value="NHN89666.1"/>
    <property type="molecule type" value="Genomic_DNA"/>
</dbReference>
<evidence type="ECO:0000313" key="14">
    <source>
        <dbReference type="Proteomes" id="UP000631653"/>
    </source>
</evidence>
<keyword evidence="5" id="KW-1003">Cell membrane</keyword>
<dbReference type="Gene3D" id="3.40.190.10">
    <property type="entry name" value="Periplasmic binding protein-like II"/>
    <property type="match status" value="2"/>
</dbReference>
<feature type="signal peptide" evidence="11">
    <location>
        <begin position="1"/>
        <end position="31"/>
    </location>
</feature>
<accession>A0ABX0K1Z5</accession>
<dbReference type="PANTHER" id="PTHR30614">
    <property type="entry name" value="MEMBRANE COMPONENT OF AMINO ACID ABC TRANSPORTER"/>
    <property type="match status" value="1"/>
</dbReference>
<dbReference type="PANTHER" id="PTHR30614:SF20">
    <property type="entry name" value="GLUTAMINE TRANSPORT SYSTEM PERMEASE PROTEIN GLNP"/>
    <property type="match status" value="1"/>
</dbReference>
<evidence type="ECO:0000256" key="9">
    <source>
        <dbReference type="ARBA" id="ARBA00023136"/>
    </source>
</evidence>
<dbReference type="CDD" id="cd13530">
    <property type="entry name" value="PBP2_peptides_like"/>
    <property type="match status" value="1"/>
</dbReference>
<gene>
    <name evidence="13" type="ORF">GOB81_13700</name>
</gene>
<comment type="similarity">
    <text evidence="3">Belongs to the binding-protein-dependent transport system permease family. HisMQ subfamily.</text>
</comment>
<dbReference type="Proteomes" id="UP000631653">
    <property type="component" value="Unassembled WGS sequence"/>
</dbReference>
<evidence type="ECO:0000256" key="10">
    <source>
        <dbReference type="RuleBase" id="RU363032"/>
    </source>
</evidence>
<dbReference type="CDD" id="cd06261">
    <property type="entry name" value="TM_PBP2"/>
    <property type="match status" value="1"/>
</dbReference>
<dbReference type="InterPro" id="IPR001638">
    <property type="entry name" value="Solute-binding_3/MltF_N"/>
</dbReference>
<evidence type="ECO:0000256" key="6">
    <source>
        <dbReference type="ARBA" id="ARBA00022692"/>
    </source>
</evidence>
<comment type="caution">
    <text evidence="13">The sequence shown here is derived from an EMBL/GenBank/DDBJ whole genome shotgun (WGS) entry which is preliminary data.</text>
</comment>
<reference evidence="13 14" key="1">
    <citation type="journal article" date="2020" name="Int. J. Syst. Evol. Microbiol.">
        <title>Novel acetic acid bacteria from cider fermentations: Acetobacter conturbans sp. nov. and Acetobacter fallax sp. nov.</title>
        <authorList>
            <person name="Sombolestani A.S."/>
            <person name="Cleenwerck I."/>
            <person name="Cnockaert M."/>
            <person name="Borremans W."/>
            <person name="Wieme A.D."/>
            <person name="De Vuyst L."/>
            <person name="Vandamme P."/>
        </authorList>
    </citation>
    <scope>NUCLEOTIDE SEQUENCE [LARGE SCALE GENOMIC DNA]</scope>
    <source>
        <strain evidence="13 14">LMG 1627</strain>
    </source>
</reference>
<evidence type="ECO:0000313" key="13">
    <source>
        <dbReference type="EMBL" id="NHN89666.1"/>
    </source>
</evidence>
<dbReference type="Pfam" id="PF00528">
    <property type="entry name" value="BPD_transp_1"/>
    <property type="match status" value="1"/>
</dbReference>
<keyword evidence="9 10" id="KW-0472">Membrane</keyword>
<keyword evidence="11" id="KW-0732">Signal</keyword>
<dbReference type="SMART" id="SM00062">
    <property type="entry name" value="PBPb"/>
    <property type="match status" value="1"/>
</dbReference>
<sequence length="534" mass="58885">MKAVLFRARSLLMSGILALGLPALSSATVWAQDTVAAPAPASVTVPVSPESTTVLKWGADGTSNVPYTFHDPSDENRMSGFEYDIMEEIGRRLGRDAQFVQNDWDGLIPGLERNFYLMVICGIEMTPEHIEAVDFSQPYYMTSERIVVRRDQAGLDSYDRLGGHTIGTVKDTLAERMMGDRHDITVRGYDEESNMFEDLRNKRLDAILIDGPIALYYGEADPAFRIVGPPVGHLSYGIAFAKGGNMELRQQVDAALKSMIVDGTLHRILARWNLWTPEMAAWTGDHSQPGITPTEWERYIAATSPPKGWKARFDRYVSFLPLIGRGAVMTLAVSACAMVLAVALGLVLALARRYGPGWMAAVATIYIEIVRGTPLLIQVLFIFYGLPGIGIRLSPFVAGVISLGLNYAAYEAENYRAGLQSVARGQMEAATALNMSHTQSLRYVVVPQAFRVVVPVMTNDFISLLKDSSLVSIITLTELSQTYVRLSSTYFDYFGTGMMVGGAYLLLGLPFVRMAKLAERRLAVSERRSGNEKY</sequence>
<feature type="transmembrane region" description="Helical" evidence="10">
    <location>
        <begin position="493"/>
        <end position="512"/>
    </location>
</feature>
<keyword evidence="6 10" id="KW-0812">Transmembrane</keyword>
<feature type="transmembrane region" description="Helical" evidence="10">
    <location>
        <begin position="363"/>
        <end position="386"/>
    </location>
</feature>
<evidence type="ECO:0000259" key="12">
    <source>
        <dbReference type="PROSITE" id="PS50928"/>
    </source>
</evidence>
<dbReference type="InterPro" id="IPR000515">
    <property type="entry name" value="MetI-like"/>
</dbReference>
<feature type="chain" id="PRO_5046914759" evidence="11">
    <location>
        <begin position="32"/>
        <end position="534"/>
    </location>
</feature>
<dbReference type="SUPFAM" id="SSF161098">
    <property type="entry name" value="MetI-like"/>
    <property type="match status" value="1"/>
</dbReference>
<evidence type="ECO:0000256" key="2">
    <source>
        <dbReference type="ARBA" id="ARBA00004429"/>
    </source>
</evidence>
<evidence type="ECO:0000256" key="3">
    <source>
        <dbReference type="ARBA" id="ARBA00010072"/>
    </source>
</evidence>
<comment type="subcellular location">
    <subcellularLocation>
        <location evidence="2">Cell inner membrane</location>
        <topology evidence="2">Multi-pass membrane protein</topology>
    </subcellularLocation>
    <subcellularLocation>
        <location evidence="10">Cell membrane</location>
        <topology evidence="10">Multi-pass membrane protein</topology>
    </subcellularLocation>
</comment>
<organism evidence="13 14">
    <name type="scientific">Acetobacter conturbans</name>
    <dbReference type="NCBI Taxonomy" id="1737472"/>
    <lineage>
        <taxon>Bacteria</taxon>
        <taxon>Pseudomonadati</taxon>
        <taxon>Pseudomonadota</taxon>
        <taxon>Alphaproteobacteria</taxon>
        <taxon>Acetobacterales</taxon>
        <taxon>Acetobacteraceae</taxon>
        <taxon>Acetobacter</taxon>
    </lineage>
</organism>
<comment type="function">
    <text evidence="1">Part of the binding-protein-dependent transport system for glutamine; probably responsible for the translocation of the substrate across the membrane.</text>
</comment>
<keyword evidence="7" id="KW-0029">Amino-acid transport</keyword>
<feature type="transmembrane region" description="Helical" evidence="10">
    <location>
        <begin position="327"/>
        <end position="351"/>
    </location>
</feature>